<dbReference type="Proteomes" id="UP000660885">
    <property type="component" value="Unassembled WGS sequence"/>
</dbReference>
<keyword evidence="7" id="KW-1185">Reference proteome</keyword>
<dbReference type="InterPro" id="IPR039650">
    <property type="entry name" value="HdrA-like"/>
</dbReference>
<evidence type="ECO:0000313" key="6">
    <source>
        <dbReference type="EMBL" id="MBL6079589.1"/>
    </source>
</evidence>
<evidence type="ECO:0000256" key="4">
    <source>
        <dbReference type="ARBA" id="ARBA00023004"/>
    </source>
</evidence>
<keyword evidence="5" id="KW-0411">Iron-sulfur</keyword>
<dbReference type="SUPFAM" id="SSF51905">
    <property type="entry name" value="FAD/NAD(P)-binding domain"/>
    <property type="match status" value="1"/>
</dbReference>
<sequence>MSDTPTGRLFFQSETFRVEASSARIRHPRVTARHLTEPAREVPIHAECDVLVVGGGPAGTAAAVAAARLGARTMLLERHNHLGGLSTGGLVIWIDRMTDWSGQLVIRGFAEEYLARLPRDAIAGPPREAWGSRDAATAAWWALRTAAFHGTVTHSPTADPEWMKATALEMVIEAGAEPLFHAWGAQPVMEGGAFRGAIFESKQGRRAILAKVVVDATGDGDLFHRAGAATTADIEEADIHHAMNTSWMFGGVDMEAWLRWRAGEPEQFAEFLQRGREAHGQFDKAFVSWRNDVALFMGPRMTGFSAVAVDDLTEVEIRSHRLMRAHLEFYRAHAPGFAGAWPLLSAPQLGVRHARRLVGAGAVARAMWDGRVSPDEIGVSPPLSPRFLNISIPYGALVPAQLDGLLAPGRHLSCDATSHSFLREIPQCWLTGQAAGIAAALSADRSITPRSLPTRDVQRALLAHGVYLSPEVTALAA</sequence>
<keyword evidence="2" id="KW-0479">Metal-binding</keyword>
<evidence type="ECO:0000256" key="5">
    <source>
        <dbReference type="ARBA" id="ARBA00023014"/>
    </source>
</evidence>
<dbReference type="Pfam" id="PF12831">
    <property type="entry name" value="FAD_oxidored"/>
    <property type="match status" value="2"/>
</dbReference>
<evidence type="ECO:0000256" key="3">
    <source>
        <dbReference type="ARBA" id="ARBA00023002"/>
    </source>
</evidence>
<keyword evidence="4" id="KW-0408">Iron</keyword>
<dbReference type="PRINTS" id="PR00411">
    <property type="entry name" value="PNDRDTASEI"/>
</dbReference>
<dbReference type="InterPro" id="IPR036188">
    <property type="entry name" value="FAD/NAD-bd_sf"/>
</dbReference>
<dbReference type="PANTHER" id="PTHR43498:SF1">
    <property type="entry name" value="COB--COM HETERODISULFIDE REDUCTASE IRON-SULFUR SUBUNIT A"/>
    <property type="match status" value="1"/>
</dbReference>
<evidence type="ECO:0000256" key="1">
    <source>
        <dbReference type="ARBA" id="ARBA00022485"/>
    </source>
</evidence>
<accession>A0ABS1U4K2</accession>
<dbReference type="PANTHER" id="PTHR43498">
    <property type="entry name" value="FERREDOXIN:COB-COM HETERODISULFIDE REDUCTASE SUBUNIT A"/>
    <property type="match status" value="1"/>
</dbReference>
<dbReference type="RefSeq" id="WP_202832832.1">
    <property type="nucleotide sequence ID" value="NZ_JAETWB010000007.1"/>
</dbReference>
<protein>
    <submittedName>
        <fullName evidence="6">FAD-dependent oxidoreductase</fullName>
    </submittedName>
</protein>
<comment type="caution">
    <text evidence="6">The sequence shown here is derived from an EMBL/GenBank/DDBJ whole genome shotgun (WGS) entry which is preliminary data.</text>
</comment>
<keyword evidence="1" id="KW-0004">4Fe-4S</keyword>
<reference evidence="6 7" key="1">
    <citation type="submission" date="2021-01" db="EMBL/GenBank/DDBJ databases">
        <title>Belnapia mucosa sp. nov. and Belnapia arida sp. nov., isolated from the Tabernas Desert (Almeria, Spain).</title>
        <authorList>
            <person name="Molina-Menor E."/>
            <person name="Vidal-Verdu A."/>
            <person name="Calonge A."/>
            <person name="Satari L."/>
            <person name="Pereto J."/>
            <person name="Porcar M."/>
        </authorList>
    </citation>
    <scope>NUCLEOTIDE SEQUENCE [LARGE SCALE GENOMIC DNA]</scope>
    <source>
        <strain evidence="6 7">T18</strain>
    </source>
</reference>
<organism evidence="6 7">
    <name type="scientific">Belnapia arida</name>
    <dbReference type="NCBI Taxonomy" id="2804533"/>
    <lineage>
        <taxon>Bacteria</taxon>
        <taxon>Pseudomonadati</taxon>
        <taxon>Pseudomonadota</taxon>
        <taxon>Alphaproteobacteria</taxon>
        <taxon>Acetobacterales</taxon>
        <taxon>Roseomonadaceae</taxon>
        <taxon>Belnapia</taxon>
    </lineage>
</organism>
<proteinExistence type="predicted"/>
<evidence type="ECO:0000256" key="2">
    <source>
        <dbReference type="ARBA" id="ARBA00022723"/>
    </source>
</evidence>
<name>A0ABS1U4K2_9PROT</name>
<dbReference type="Gene3D" id="3.50.50.60">
    <property type="entry name" value="FAD/NAD(P)-binding domain"/>
    <property type="match status" value="1"/>
</dbReference>
<dbReference type="EMBL" id="JAETWB010000007">
    <property type="protein sequence ID" value="MBL6079589.1"/>
    <property type="molecule type" value="Genomic_DNA"/>
</dbReference>
<gene>
    <name evidence="6" type="ORF">JMJ56_16345</name>
</gene>
<keyword evidence="3" id="KW-0560">Oxidoreductase</keyword>
<evidence type="ECO:0000313" key="7">
    <source>
        <dbReference type="Proteomes" id="UP000660885"/>
    </source>
</evidence>